<comment type="caution">
    <text evidence="1">The sequence shown here is derived from an EMBL/GenBank/DDBJ whole genome shotgun (WGS) entry which is preliminary data.</text>
</comment>
<dbReference type="EMBL" id="LAZR01047360">
    <property type="protein sequence ID" value="KKK94405.1"/>
    <property type="molecule type" value="Genomic_DNA"/>
</dbReference>
<protein>
    <submittedName>
        <fullName evidence="1">Uncharacterized protein</fullName>
    </submittedName>
</protein>
<dbReference type="AlphaFoldDB" id="A0A0F9A8C9"/>
<gene>
    <name evidence="1" type="ORF">LCGC14_2683190</name>
</gene>
<proteinExistence type="predicted"/>
<evidence type="ECO:0000313" key="1">
    <source>
        <dbReference type="EMBL" id="KKK94405.1"/>
    </source>
</evidence>
<name>A0A0F9A8C9_9ZZZZ</name>
<sequence length="65" mass="7506">MIFAKSMCKKNVPLYSQKVEPNSLTSDDISTIGELQMHHLKLISTDKLGQIIHLREVKINSYQYQ</sequence>
<accession>A0A0F9A8C9</accession>
<organism evidence="1">
    <name type="scientific">marine sediment metagenome</name>
    <dbReference type="NCBI Taxonomy" id="412755"/>
    <lineage>
        <taxon>unclassified sequences</taxon>
        <taxon>metagenomes</taxon>
        <taxon>ecological metagenomes</taxon>
    </lineage>
</organism>
<reference evidence="1" key="1">
    <citation type="journal article" date="2015" name="Nature">
        <title>Complex archaea that bridge the gap between prokaryotes and eukaryotes.</title>
        <authorList>
            <person name="Spang A."/>
            <person name="Saw J.H."/>
            <person name="Jorgensen S.L."/>
            <person name="Zaremba-Niedzwiedzka K."/>
            <person name="Martijn J."/>
            <person name="Lind A.E."/>
            <person name="van Eijk R."/>
            <person name="Schleper C."/>
            <person name="Guy L."/>
            <person name="Ettema T.J."/>
        </authorList>
    </citation>
    <scope>NUCLEOTIDE SEQUENCE</scope>
</reference>